<dbReference type="OrthoDB" id="9902617at2"/>
<reference evidence="2 3" key="1">
    <citation type="submission" date="2018-06" db="EMBL/GenBank/DDBJ databases">
        <authorList>
            <consortium name="Pathogen Informatics"/>
            <person name="Doyle S."/>
        </authorList>
    </citation>
    <scope>NUCLEOTIDE SEQUENCE [LARGE SCALE GENOMIC DNA]</scope>
    <source>
        <strain evidence="2 3">NCTC13316</strain>
    </source>
</reference>
<feature type="region of interest" description="Disordered" evidence="1">
    <location>
        <begin position="115"/>
        <end position="178"/>
    </location>
</feature>
<accession>A0A378JRQ2</accession>
<proteinExistence type="predicted"/>
<evidence type="ECO:0000313" key="2">
    <source>
        <dbReference type="EMBL" id="STX52849.1"/>
    </source>
</evidence>
<dbReference type="Proteomes" id="UP000254794">
    <property type="component" value="Unassembled WGS sequence"/>
</dbReference>
<feature type="compositionally biased region" description="Polar residues" evidence="1">
    <location>
        <begin position="162"/>
        <end position="174"/>
    </location>
</feature>
<feature type="compositionally biased region" description="Polar residues" evidence="1">
    <location>
        <begin position="139"/>
        <end position="154"/>
    </location>
</feature>
<keyword evidence="3" id="KW-1185">Reference proteome</keyword>
<sequence length="411" mass="45566">MPYNTSQLEKEREKKEALYYINLLIKLISEQAFFRLQELQKRPEEKEEEARTLEKNINHCLTLLASVKSKIKDQGPSSVTDYLITSAISHLANSLPPESVSNIVTQLNTVKINESKTHNISKQTDSSTTDTAKTHQSKTHNVSKQADSSPTDTAKISESKTHNVSKQANSSPTNPDFPRLLSTIRATFSHEISLKLPPKPLEKQVVIDFAADKPVYSDYGVKCAQRLGANLIQSQPDNFSAVNEKFSISEGTILTLIGHCSRGSNHLSDNSGRRIRAAEIAEQIYINMKTNNTPFETPFTIDLIACQAASSTAKRPAFAQLLVDELSKRGIKNAKVIASPTIMTTTPDGRQANLSREEDQKMSAQLQGVQQHEVNSCFKSGGTASFFKDTMRQLREPGLKVEKQTFTSKPS</sequence>
<organism evidence="2 3">
    <name type="scientific">Legionella busanensis</name>
    <dbReference type="NCBI Taxonomy" id="190655"/>
    <lineage>
        <taxon>Bacteria</taxon>
        <taxon>Pseudomonadati</taxon>
        <taxon>Pseudomonadota</taxon>
        <taxon>Gammaproteobacteria</taxon>
        <taxon>Legionellales</taxon>
        <taxon>Legionellaceae</taxon>
        <taxon>Legionella</taxon>
    </lineage>
</organism>
<dbReference type="AlphaFoldDB" id="A0A378JRQ2"/>
<evidence type="ECO:0000256" key="1">
    <source>
        <dbReference type="SAM" id="MobiDB-lite"/>
    </source>
</evidence>
<gene>
    <name evidence="2" type="ORF">NCTC13316_02975</name>
</gene>
<feature type="compositionally biased region" description="Polar residues" evidence="1">
    <location>
        <begin position="115"/>
        <end position="131"/>
    </location>
</feature>
<dbReference type="EMBL" id="UGOD01000001">
    <property type="protein sequence ID" value="STX52849.1"/>
    <property type="molecule type" value="Genomic_DNA"/>
</dbReference>
<evidence type="ECO:0000313" key="3">
    <source>
        <dbReference type="Proteomes" id="UP000254794"/>
    </source>
</evidence>
<protein>
    <submittedName>
        <fullName evidence="2">Uncharacterized protein</fullName>
    </submittedName>
</protein>
<name>A0A378JRQ2_9GAMM</name>
<dbReference type="RefSeq" id="WP_115332374.1">
    <property type="nucleotide sequence ID" value="NZ_CAAAHP010000003.1"/>
</dbReference>